<dbReference type="GO" id="GO:0005829">
    <property type="term" value="C:cytosol"/>
    <property type="evidence" value="ECO:0007669"/>
    <property type="project" value="TreeGrafter"/>
</dbReference>
<evidence type="ECO:0000256" key="8">
    <source>
        <dbReference type="SAM" id="MobiDB-lite"/>
    </source>
</evidence>
<evidence type="ECO:0000313" key="11">
    <source>
        <dbReference type="Proteomes" id="UP001140091"/>
    </source>
</evidence>
<dbReference type="FunFam" id="3.90.70.10:FF:000119">
    <property type="entry name" value="Ubiquitin specific peptidase 36"/>
    <property type="match status" value="1"/>
</dbReference>
<organism evidence="10 11">
    <name type="scientific">Candolleomyces eurysporus</name>
    <dbReference type="NCBI Taxonomy" id="2828524"/>
    <lineage>
        <taxon>Eukaryota</taxon>
        <taxon>Fungi</taxon>
        <taxon>Dikarya</taxon>
        <taxon>Basidiomycota</taxon>
        <taxon>Agaricomycotina</taxon>
        <taxon>Agaricomycetes</taxon>
        <taxon>Agaricomycetidae</taxon>
        <taxon>Agaricales</taxon>
        <taxon>Agaricineae</taxon>
        <taxon>Psathyrellaceae</taxon>
        <taxon>Candolleomyces</taxon>
    </lineage>
</organism>
<evidence type="ECO:0000313" key="10">
    <source>
        <dbReference type="EMBL" id="KAJ2922096.1"/>
    </source>
</evidence>
<dbReference type="GO" id="GO:0006508">
    <property type="term" value="P:proteolysis"/>
    <property type="evidence" value="ECO:0007669"/>
    <property type="project" value="UniProtKB-KW"/>
</dbReference>
<dbReference type="InterPro" id="IPR038765">
    <property type="entry name" value="Papain-like_cys_pep_sf"/>
</dbReference>
<keyword evidence="6 7" id="KW-0788">Thiol protease</keyword>
<dbReference type="PANTHER" id="PTHR24006:SF758">
    <property type="entry name" value="UBIQUITIN CARBOXYL-TERMINAL HYDROLASE 36"/>
    <property type="match status" value="1"/>
</dbReference>
<evidence type="ECO:0000256" key="6">
    <source>
        <dbReference type="ARBA" id="ARBA00022807"/>
    </source>
</evidence>
<keyword evidence="3 7" id="KW-0645">Protease</keyword>
<feature type="region of interest" description="Disordered" evidence="8">
    <location>
        <begin position="447"/>
        <end position="648"/>
    </location>
</feature>
<feature type="non-terminal residue" evidence="10">
    <location>
        <position position="648"/>
    </location>
</feature>
<reference evidence="10" key="1">
    <citation type="submission" date="2022-06" db="EMBL/GenBank/DDBJ databases">
        <title>Genome Sequence of Candolleomyces eurysporus.</title>
        <authorList>
            <person name="Buettner E."/>
        </authorList>
    </citation>
    <scope>NUCLEOTIDE SEQUENCE</scope>
    <source>
        <strain evidence="10">VTCC 930004</strain>
    </source>
</reference>
<dbReference type="GO" id="GO:0016579">
    <property type="term" value="P:protein deubiquitination"/>
    <property type="evidence" value="ECO:0007669"/>
    <property type="project" value="InterPro"/>
</dbReference>
<comment type="caution">
    <text evidence="10">The sequence shown here is derived from an EMBL/GenBank/DDBJ whole genome shotgun (WGS) entry which is preliminary data.</text>
</comment>
<dbReference type="EC" id="3.4.19.12" evidence="7"/>
<keyword evidence="4 7" id="KW-0833">Ubl conjugation pathway</keyword>
<dbReference type="PROSITE" id="PS00972">
    <property type="entry name" value="USP_1"/>
    <property type="match status" value="1"/>
</dbReference>
<dbReference type="InterPro" id="IPR018200">
    <property type="entry name" value="USP_CS"/>
</dbReference>
<evidence type="ECO:0000259" key="9">
    <source>
        <dbReference type="PROSITE" id="PS50235"/>
    </source>
</evidence>
<evidence type="ECO:0000256" key="4">
    <source>
        <dbReference type="ARBA" id="ARBA00022786"/>
    </source>
</evidence>
<dbReference type="Pfam" id="PF00443">
    <property type="entry name" value="UCH"/>
    <property type="match status" value="1"/>
</dbReference>
<evidence type="ECO:0000256" key="3">
    <source>
        <dbReference type="ARBA" id="ARBA00022670"/>
    </source>
</evidence>
<feature type="region of interest" description="Disordered" evidence="8">
    <location>
        <begin position="1"/>
        <end position="21"/>
    </location>
</feature>
<sequence>MLASPLVPPSLNFSSQHASDDYRPAKDIDAFNKLLPPPVEFVEGSSSGAYAVPEGKYQPINIAPLSSPKTPARPDKSAEPKPSTTPAPPTAKSGAPSSPAKSLWPSDIDTSWPASCNIGSGLYNQGNTCFLNSALQCLLHTPPLLNVLNLHTKDSCRSDKFCMTCSLRLVAGQAHSSRTSFAPTAITNRLQTIAKHLRKGRQEDTHEFLRYAIDALQKACLVGHPPKIDPKLAETTWVHKIFGGRLRSRVTCRDCGYNSDTFDRILDLSLDIFKTDTVKDALKKFVAIDYLKGADKYKCEKCKKPVVAEKRFTIHEAPVVLTVHLKRFSPLGRKIAHQVEYDEKLTLRPYMSEGEFGPSYSLYGVICHAGSGPNSGHYYAFVKSRDGRWWEMNDESVSSVSNPPLNRKSAYMLFYLRDKGQRLEAAVKSKPNGLILKEYPTRTRLSEGMKGMKRKARDVELEDGEDKGEKVDKPVLGPLMPSPTINGDSKKFRDEDPQAASLKSKIQAAKARTTMNGLSQYNSDDENSGDGSDKNAQKEDEDDDDDKENGSSSPSKDVDMRPSSPPPGPPPTSSPSSPIKEGSSGIPPSSFYGSTLKKRKSMDRPDRGDQKRSNPLSNHKSKVQYGNPYGGVVTYSSKNKKRRPPRGL</sequence>
<feature type="compositionally biased region" description="Low complexity" evidence="8">
    <location>
        <begin position="90"/>
        <end position="102"/>
    </location>
</feature>
<accession>A0A9W8IS96</accession>
<protein>
    <recommendedName>
        <fullName evidence="7">Ubiquitin carboxyl-terminal hydrolase</fullName>
        <ecNumber evidence="7">3.4.19.12</ecNumber>
    </recommendedName>
</protein>
<gene>
    <name evidence="10" type="ORF">H1R20_g15009</name>
</gene>
<dbReference type="PANTHER" id="PTHR24006">
    <property type="entry name" value="UBIQUITIN CARBOXYL-TERMINAL HYDROLASE"/>
    <property type="match status" value="1"/>
</dbReference>
<evidence type="ECO:0000256" key="5">
    <source>
        <dbReference type="ARBA" id="ARBA00022801"/>
    </source>
</evidence>
<dbReference type="GO" id="GO:0004843">
    <property type="term" value="F:cysteine-type deubiquitinase activity"/>
    <property type="evidence" value="ECO:0007669"/>
    <property type="project" value="UniProtKB-UniRule"/>
</dbReference>
<name>A0A9W8IS96_9AGAR</name>
<dbReference type="PROSITE" id="PS50235">
    <property type="entry name" value="USP_3"/>
    <property type="match status" value="1"/>
</dbReference>
<dbReference type="EMBL" id="JANBPK010001515">
    <property type="protein sequence ID" value="KAJ2922096.1"/>
    <property type="molecule type" value="Genomic_DNA"/>
</dbReference>
<feature type="compositionally biased region" description="Pro residues" evidence="8">
    <location>
        <begin position="563"/>
        <end position="573"/>
    </location>
</feature>
<keyword evidence="5 7" id="KW-0378">Hydrolase</keyword>
<proteinExistence type="inferred from homology"/>
<dbReference type="Proteomes" id="UP001140091">
    <property type="component" value="Unassembled WGS sequence"/>
</dbReference>
<dbReference type="Gene3D" id="3.90.70.10">
    <property type="entry name" value="Cysteine proteinases"/>
    <property type="match status" value="1"/>
</dbReference>
<dbReference type="OrthoDB" id="420187at2759"/>
<comment type="catalytic activity">
    <reaction evidence="1 7">
        <text>Thiol-dependent hydrolysis of ester, thioester, amide, peptide and isopeptide bonds formed by the C-terminal Gly of ubiquitin (a 76-residue protein attached to proteins as an intracellular targeting signal).</text>
        <dbReference type="EC" id="3.4.19.12"/>
    </reaction>
</comment>
<comment type="similarity">
    <text evidence="2 7">Belongs to the peptidase C19 family.</text>
</comment>
<dbReference type="GO" id="GO:0005634">
    <property type="term" value="C:nucleus"/>
    <property type="evidence" value="ECO:0007669"/>
    <property type="project" value="TreeGrafter"/>
</dbReference>
<feature type="domain" description="USP" evidence="9">
    <location>
        <begin position="120"/>
        <end position="418"/>
    </location>
</feature>
<dbReference type="InterPro" id="IPR001394">
    <property type="entry name" value="Peptidase_C19_UCH"/>
</dbReference>
<dbReference type="AlphaFoldDB" id="A0A9W8IS96"/>
<evidence type="ECO:0000256" key="7">
    <source>
        <dbReference type="RuleBase" id="RU366025"/>
    </source>
</evidence>
<feature type="compositionally biased region" description="Basic residues" evidence="8">
    <location>
        <begin position="638"/>
        <end position="648"/>
    </location>
</feature>
<feature type="region of interest" description="Disordered" evidence="8">
    <location>
        <begin position="60"/>
        <end position="104"/>
    </location>
</feature>
<dbReference type="CDD" id="cd02661">
    <property type="entry name" value="Peptidase_C19E"/>
    <property type="match status" value="1"/>
</dbReference>
<keyword evidence="11" id="KW-1185">Reference proteome</keyword>
<dbReference type="InterPro" id="IPR028889">
    <property type="entry name" value="USP"/>
</dbReference>
<dbReference type="PROSITE" id="PS00973">
    <property type="entry name" value="USP_2"/>
    <property type="match status" value="1"/>
</dbReference>
<evidence type="ECO:0000256" key="1">
    <source>
        <dbReference type="ARBA" id="ARBA00000707"/>
    </source>
</evidence>
<feature type="compositionally biased region" description="Basic and acidic residues" evidence="8">
    <location>
        <begin position="602"/>
        <end position="612"/>
    </location>
</feature>
<dbReference type="SUPFAM" id="SSF54001">
    <property type="entry name" value="Cysteine proteinases"/>
    <property type="match status" value="1"/>
</dbReference>
<dbReference type="InterPro" id="IPR050164">
    <property type="entry name" value="Peptidase_C19"/>
</dbReference>
<feature type="compositionally biased region" description="Low complexity" evidence="8">
    <location>
        <begin position="574"/>
        <end position="590"/>
    </location>
</feature>
<evidence type="ECO:0000256" key="2">
    <source>
        <dbReference type="ARBA" id="ARBA00009085"/>
    </source>
</evidence>